<evidence type="ECO:0000313" key="2">
    <source>
        <dbReference type="Proteomes" id="UP000640531"/>
    </source>
</evidence>
<evidence type="ECO:0000313" key="1">
    <source>
        <dbReference type="EMBL" id="MBD2566784.1"/>
    </source>
</evidence>
<accession>A0ABR8FCW3</accession>
<gene>
    <name evidence="1" type="ORF">H6G59_02505</name>
</gene>
<reference evidence="1 2" key="1">
    <citation type="journal article" date="2020" name="ISME J.">
        <title>Comparative genomics reveals insights into cyanobacterial evolution and habitat adaptation.</title>
        <authorList>
            <person name="Chen M.Y."/>
            <person name="Teng W.K."/>
            <person name="Zhao L."/>
            <person name="Hu C.X."/>
            <person name="Zhou Y.K."/>
            <person name="Han B.P."/>
            <person name="Song L.R."/>
            <person name="Shu W.S."/>
        </authorList>
    </citation>
    <scope>NUCLEOTIDE SEQUENCE [LARGE SCALE GENOMIC DNA]</scope>
    <source>
        <strain evidence="1 2">FACHB-196</strain>
    </source>
</reference>
<sequence>MVEFRVILSTYYTCSKKNYGNPQSSAFQARYPNARKLETIGRIEYIIRQAPAS</sequence>
<dbReference type="Proteomes" id="UP000640531">
    <property type="component" value="Unassembled WGS sequence"/>
</dbReference>
<keyword evidence="2" id="KW-1185">Reference proteome</keyword>
<proteinExistence type="predicted"/>
<comment type="caution">
    <text evidence="1">The sequence shown here is derived from an EMBL/GenBank/DDBJ whole genome shotgun (WGS) entry which is preliminary data.</text>
</comment>
<dbReference type="EMBL" id="JACJST010000002">
    <property type="protein sequence ID" value="MBD2566784.1"/>
    <property type="molecule type" value="Genomic_DNA"/>
</dbReference>
<dbReference type="RefSeq" id="WP_190711605.1">
    <property type="nucleotide sequence ID" value="NZ_JACJST010000002.1"/>
</dbReference>
<name>A0ABR8FCW3_9NOST</name>
<organism evidence="1 2">
    <name type="scientific">Anabaena lutea FACHB-196</name>
    <dbReference type="NCBI Taxonomy" id="2692881"/>
    <lineage>
        <taxon>Bacteria</taxon>
        <taxon>Bacillati</taxon>
        <taxon>Cyanobacteriota</taxon>
        <taxon>Cyanophyceae</taxon>
        <taxon>Nostocales</taxon>
        <taxon>Nostocaceae</taxon>
        <taxon>Anabaena</taxon>
    </lineage>
</organism>
<protein>
    <submittedName>
        <fullName evidence="1">Uncharacterized protein</fullName>
    </submittedName>
</protein>